<feature type="compositionally biased region" description="Low complexity" evidence="1">
    <location>
        <begin position="253"/>
        <end position="262"/>
    </location>
</feature>
<feature type="compositionally biased region" description="Basic residues" evidence="1">
    <location>
        <begin position="227"/>
        <end position="238"/>
    </location>
</feature>
<name>A0A8P0PMM0_CANLF</name>
<sequence length="592" mass="61894">MGTARREIYTLSPGFSRASESSPDAAGTATLSKARAPLAGEPIPGRPALHKEKRTLPGAPAGFSGIGCVTALDASRRPSPPLRIGDRTRLPFDRLRATEAIARSFGTALAHLSGPTDPCSTVFTWNPSPLGLQSSRLNICYYHQDRHLRRLHPGPRPRLQGSPQRPPTRRGVAPRGGGRGGKRRATDAAAAPPGRGRRPRARAAADTAKRGARAPRRCRPVTDQGRRAPRRGPRHRRQPAPSPPRSLPPPPKATGAGPAGSPRSEEHPGSHHLARLRRKHRPAGRPPASPTPDPGPASPRRAGGGPQREAGRERAGPGRGAAGAATEKGRAGPGPRGPRGGGWAGVGEGEATSGRAEMARTPADRRTVQGGGGRRAPGGGAPARADAPPPAGGGRRRHRGGHRRRVARVETRRGHPRAGRRRTGERPAPEGERRAAEGRGPRRGRGTSRRRRRRRGGGEWTTRRQPQASGNGGADPPRKGHGGGGAGTATSREREAGAGPVSPPRHAVVADDTPSLPSRRAPDRPTPGPPTATPRASTAPPGGGRGPFLPLPPPHAAPSSPHGRTRTHALPLSHVPRGQRAGAVPARWPRGT</sequence>
<feature type="compositionally biased region" description="Gly residues" evidence="1">
    <location>
        <begin position="369"/>
        <end position="381"/>
    </location>
</feature>
<reference evidence="2" key="2">
    <citation type="submission" date="2025-08" db="UniProtKB">
        <authorList>
            <consortium name="Ensembl"/>
        </authorList>
    </citation>
    <scope>IDENTIFICATION</scope>
</reference>
<feature type="compositionally biased region" description="Basic residues" evidence="1">
    <location>
        <begin position="210"/>
        <end position="219"/>
    </location>
</feature>
<feature type="compositionally biased region" description="Pro residues" evidence="1">
    <location>
        <begin position="240"/>
        <end position="252"/>
    </location>
</feature>
<feature type="compositionally biased region" description="Basic residues" evidence="1">
    <location>
        <begin position="441"/>
        <end position="455"/>
    </location>
</feature>
<dbReference type="GO" id="GO:0016740">
    <property type="term" value="F:transferase activity"/>
    <property type="evidence" value="ECO:0007669"/>
    <property type="project" value="InterPro"/>
</dbReference>
<protein>
    <submittedName>
        <fullName evidence="2">Uncharacterized protein</fullName>
    </submittedName>
</protein>
<feature type="compositionally biased region" description="Basic residues" evidence="1">
    <location>
        <begin position="270"/>
        <end position="283"/>
    </location>
</feature>
<feature type="compositionally biased region" description="Basic and acidic residues" evidence="1">
    <location>
        <begin position="422"/>
        <end position="440"/>
    </location>
</feature>
<evidence type="ECO:0000313" key="3">
    <source>
        <dbReference type="Proteomes" id="UP000002254"/>
    </source>
</evidence>
<feature type="region of interest" description="Disordered" evidence="1">
    <location>
        <begin position="1"/>
        <end position="48"/>
    </location>
</feature>
<dbReference type="Ensembl" id="ENSCAFT00000101191.1">
    <property type="protein sequence ID" value="ENSCAFP00000071924.1"/>
    <property type="gene ID" value="ENSCAFG00000055936.1"/>
</dbReference>
<feature type="region of interest" description="Disordered" evidence="1">
    <location>
        <begin position="149"/>
        <end position="592"/>
    </location>
</feature>
<evidence type="ECO:0000313" key="2">
    <source>
        <dbReference type="Ensembl" id="ENSCAFP00000071924.1"/>
    </source>
</evidence>
<accession>A0A8P0PMM0</accession>
<feature type="compositionally biased region" description="Pro residues" evidence="1">
    <location>
        <begin position="284"/>
        <end position="297"/>
    </location>
</feature>
<dbReference type="Proteomes" id="UP000002254">
    <property type="component" value="Chromosome 7"/>
</dbReference>
<proteinExistence type="predicted"/>
<dbReference type="PROSITE" id="PS00599">
    <property type="entry name" value="AA_TRANSFER_CLASS_2"/>
    <property type="match status" value="1"/>
</dbReference>
<reference evidence="2 3" key="1">
    <citation type="journal article" date="2005" name="Nature">
        <title>Genome sequence, comparative analysis and haplotype structure of the domestic dog.</title>
        <authorList>
            <consortium name="Broad Sequencing Platform"/>
            <person name="Lindblad-Toh K."/>
            <person name="Wade C.M."/>
            <person name="Mikkelsen T.S."/>
            <person name="Karlsson E.K."/>
            <person name="Jaffe D.B."/>
            <person name="Kamal M."/>
            <person name="Clamp M."/>
            <person name="Chang J.L."/>
            <person name="Kulbokas E.J. III"/>
            <person name="Zody M.C."/>
            <person name="Mauceli E."/>
            <person name="Xie X."/>
            <person name="Breen M."/>
            <person name="Wayne R.K."/>
            <person name="Ostrander E.A."/>
            <person name="Ponting C.P."/>
            <person name="Galibert F."/>
            <person name="Smith D.R."/>
            <person name="DeJong P.J."/>
            <person name="Kirkness E."/>
            <person name="Alvarez P."/>
            <person name="Biagi T."/>
            <person name="Brockman W."/>
            <person name="Butler J."/>
            <person name="Chin C.W."/>
            <person name="Cook A."/>
            <person name="Cuff J."/>
            <person name="Daly M.J."/>
            <person name="DeCaprio D."/>
            <person name="Gnerre S."/>
            <person name="Grabherr M."/>
            <person name="Kellis M."/>
            <person name="Kleber M."/>
            <person name="Bardeleben C."/>
            <person name="Goodstadt L."/>
            <person name="Heger A."/>
            <person name="Hitte C."/>
            <person name="Kim L."/>
            <person name="Koepfli K.P."/>
            <person name="Parker H.G."/>
            <person name="Pollinger J.P."/>
            <person name="Searle S.M."/>
            <person name="Sutter N.B."/>
            <person name="Thomas R."/>
            <person name="Webber C."/>
            <person name="Baldwin J."/>
            <person name="Abebe A."/>
            <person name="Abouelleil A."/>
            <person name="Aftuck L."/>
            <person name="Ait-Zahra M."/>
            <person name="Aldredge T."/>
            <person name="Allen N."/>
            <person name="An P."/>
            <person name="Anderson S."/>
            <person name="Antoine C."/>
            <person name="Arachchi H."/>
            <person name="Aslam A."/>
            <person name="Ayotte L."/>
            <person name="Bachantsang P."/>
            <person name="Barry A."/>
            <person name="Bayul T."/>
            <person name="Benamara M."/>
            <person name="Berlin A."/>
            <person name="Bessette D."/>
            <person name="Blitshteyn B."/>
            <person name="Bloom T."/>
            <person name="Blye J."/>
            <person name="Boguslavskiy L."/>
            <person name="Bonnet C."/>
            <person name="Boukhgalter B."/>
            <person name="Brown A."/>
            <person name="Cahill P."/>
            <person name="Calixte N."/>
            <person name="Camarata J."/>
            <person name="Cheshatsang Y."/>
            <person name="Chu J."/>
            <person name="Citroen M."/>
            <person name="Collymore A."/>
            <person name="Cooke P."/>
            <person name="Dawoe T."/>
            <person name="Daza R."/>
            <person name="Decktor K."/>
            <person name="DeGray S."/>
            <person name="Dhargay N."/>
            <person name="Dooley K."/>
            <person name="Dooley K."/>
            <person name="Dorje P."/>
            <person name="Dorjee K."/>
            <person name="Dorris L."/>
            <person name="Duffey N."/>
            <person name="Dupes A."/>
            <person name="Egbiremolen O."/>
            <person name="Elong R."/>
            <person name="Falk J."/>
            <person name="Farina A."/>
            <person name="Faro S."/>
            <person name="Ferguson D."/>
            <person name="Ferreira P."/>
            <person name="Fisher S."/>
            <person name="FitzGerald M."/>
            <person name="Foley K."/>
            <person name="Foley C."/>
            <person name="Franke A."/>
            <person name="Friedrich D."/>
            <person name="Gage D."/>
            <person name="Garber M."/>
            <person name="Gearin G."/>
            <person name="Giannoukos G."/>
            <person name="Goode T."/>
            <person name="Goyette A."/>
            <person name="Graham J."/>
            <person name="Grandbois E."/>
            <person name="Gyaltsen K."/>
            <person name="Hafez N."/>
            <person name="Hagopian D."/>
            <person name="Hagos B."/>
            <person name="Hall J."/>
            <person name="Healy C."/>
            <person name="Hegarty R."/>
            <person name="Honan T."/>
            <person name="Horn A."/>
            <person name="Houde N."/>
            <person name="Hughes L."/>
            <person name="Hunnicutt L."/>
            <person name="Husby M."/>
            <person name="Jester B."/>
            <person name="Jones C."/>
            <person name="Kamat A."/>
            <person name="Kanga B."/>
            <person name="Kells C."/>
            <person name="Khazanovich D."/>
            <person name="Kieu A.C."/>
            <person name="Kisner P."/>
            <person name="Kumar M."/>
            <person name="Lance K."/>
            <person name="Landers T."/>
            <person name="Lara M."/>
            <person name="Lee W."/>
            <person name="Leger J.P."/>
            <person name="Lennon N."/>
            <person name="Leuper L."/>
            <person name="LeVine S."/>
            <person name="Liu J."/>
            <person name="Liu X."/>
            <person name="Lokyitsang Y."/>
            <person name="Lokyitsang T."/>
            <person name="Lui A."/>
            <person name="Macdonald J."/>
            <person name="Major J."/>
            <person name="Marabella R."/>
            <person name="Maru K."/>
            <person name="Matthews C."/>
            <person name="McDonough S."/>
            <person name="Mehta T."/>
            <person name="Meldrim J."/>
            <person name="Melnikov A."/>
            <person name="Meneus L."/>
            <person name="Mihalev A."/>
            <person name="Mihova T."/>
            <person name="Miller K."/>
            <person name="Mittelman R."/>
            <person name="Mlenga V."/>
            <person name="Mulrain L."/>
            <person name="Munson G."/>
            <person name="Navidi A."/>
            <person name="Naylor J."/>
            <person name="Nguyen T."/>
            <person name="Nguyen N."/>
            <person name="Nguyen C."/>
            <person name="Nguyen T."/>
            <person name="Nicol R."/>
            <person name="Norbu N."/>
            <person name="Norbu C."/>
            <person name="Novod N."/>
            <person name="Nyima T."/>
            <person name="Olandt P."/>
            <person name="O'Neill B."/>
            <person name="O'Neill K."/>
            <person name="Osman S."/>
            <person name="Oyono L."/>
            <person name="Patti C."/>
            <person name="Perrin D."/>
            <person name="Phunkhang P."/>
            <person name="Pierre F."/>
            <person name="Priest M."/>
            <person name="Rachupka A."/>
            <person name="Raghuraman S."/>
            <person name="Rameau R."/>
            <person name="Ray V."/>
            <person name="Raymond C."/>
            <person name="Rege F."/>
            <person name="Rise C."/>
            <person name="Rogers J."/>
            <person name="Rogov P."/>
            <person name="Sahalie J."/>
            <person name="Settipalli S."/>
            <person name="Sharpe T."/>
            <person name="Shea T."/>
            <person name="Sheehan M."/>
            <person name="Sherpa N."/>
            <person name="Shi J."/>
            <person name="Shih D."/>
            <person name="Sloan J."/>
            <person name="Smith C."/>
            <person name="Sparrow T."/>
            <person name="Stalker J."/>
            <person name="Stange-Thomann N."/>
            <person name="Stavropoulos S."/>
            <person name="Stone C."/>
            <person name="Stone S."/>
            <person name="Sykes S."/>
            <person name="Tchuinga P."/>
            <person name="Tenzing P."/>
            <person name="Tesfaye S."/>
            <person name="Thoulutsang D."/>
            <person name="Thoulutsang Y."/>
            <person name="Topham K."/>
            <person name="Topping I."/>
            <person name="Tsamla T."/>
            <person name="Vassiliev H."/>
            <person name="Venkataraman V."/>
            <person name="Vo A."/>
            <person name="Wangchuk T."/>
            <person name="Wangdi T."/>
            <person name="Weiand M."/>
            <person name="Wilkinson J."/>
            <person name="Wilson A."/>
            <person name="Yadav S."/>
            <person name="Yang S."/>
            <person name="Yang X."/>
            <person name="Young G."/>
            <person name="Yu Q."/>
            <person name="Zainoun J."/>
            <person name="Zembek L."/>
            <person name="Zimmer A."/>
            <person name="Lander E.S."/>
        </authorList>
    </citation>
    <scope>NUCLEOTIDE SEQUENCE [LARGE SCALE GENOMIC DNA]</scope>
    <source>
        <strain evidence="2">Boxer</strain>
    </source>
</reference>
<organism evidence="2 3">
    <name type="scientific">Canis lupus familiaris</name>
    <name type="common">Dog</name>
    <name type="synonym">Canis familiaris</name>
    <dbReference type="NCBI Taxonomy" id="9615"/>
    <lineage>
        <taxon>Eukaryota</taxon>
        <taxon>Metazoa</taxon>
        <taxon>Chordata</taxon>
        <taxon>Craniata</taxon>
        <taxon>Vertebrata</taxon>
        <taxon>Euteleostomi</taxon>
        <taxon>Mammalia</taxon>
        <taxon>Eutheria</taxon>
        <taxon>Laurasiatheria</taxon>
        <taxon>Carnivora</taxon>
        <taxon>Caniformia</taxon>
        <taxon>Canidae</taxon>
        <taxon>Canis</taxon>
    </lineage>
</organism>
<dbReference type="InterPro" id="IPR001917">
    <property type="entry name" value="Aminotrans_II_pyridoxalP_BS"/>
</dbReference>
<evidence type="ECO:0000256" key="1">
    <source>
        <dbReference type="SAM" id="MobiDB-lite"/>
    </source>
</evidence>
<feature type="compositionally biased region" description="Gly residues" evidence="1">
    <location>
        <begin position="331"/>
        <end position="348"/>
    </location>
</feature>
<feature type="compositionally biased region" description="Basic residues" evidence="1">
    <location>
        <begin position="394"/>
        <end position="406"/>
    </location>
</feature>
<dbReference type="AlphaFoldDB" id="A0A8P0PMM0"/>